<reference evidence="4 5" key="1">
    <citation type="submission" date="2015-11" db="EMBL/GenBank/DDBJ databases">
        <title>The genome of Debaryomyces fabryi.</title>
        <authorList>
            <person name="Tafer H."/>
            <person name="Lopandic K."/>
        </authorList>
    </citation>
    <scope>NUCLEOTIDE SEQUENCE [LARGE SCALE GENOMIC DNA]</scope>
    <source>
        <strain evidence="4 5">CBS 789</strain>
    </source>
</reference>
<evidence type="ECO:0000313" key="4">
    <source>
        <dbReference type="EMBL" id="KSA04072.1"/>
    </source>
</evidence>
<dbReference type="GO" id="GO:0019905">
    <property type="term" value="F:syntaxin binding"/>
    <property type="evidence" value="ECO:0007669"/>
    <property type="project" value="TreeGrafter"/>
</dbReference>
<comment type="caution">
    <text evidence="4">The sequence shown here is derived from an EMBL/GenBank/DDBJ whole genome shotgun (WGS) entry which is preliminary data.</text>
</comment>
<dbReference type="GO" id="GO:0045159">
    <property type="term" value="F:myosin II binding"/>
    <property type="evidence" value="ECO:0007669"/>
    <property type="project" value="TreeGrafter"/>
</dbReference>
<keyword evidence="2" id="KW-0268">Exocytosis</keyword>
<proteinExistence type="inferred from homology"/>
<name>A0A0V1Q6G2_9ASCO</name>
<dbReference type="PANTHER" id="PTHR10241">
    <property type="entry name" value="LETHAL 2 GIANT LARVAE PROTEIN"/>
    <property type="match status" value="1"/>
</dbReference>
<accession>A0A0V1Q6G2</accession>
<dbReference type="SUPFAM" id="SSF50978">
    <property type="entry name" value="WD40 repeat-like"/>
    <property type="match status" value="2"/>
</dbReference>
<organism evidence="4 5">
    <name type="scientific">Debaryomyces fabryi</name>
    <dbReference type="NCBI Taxonomy" id="58627"/>
    <lineage>
        <taxon>Eukaryota</taxon>
        <taxon>Fungi</taxon>
        <taxon>Dikarya</taxon>
        <taxon>Ascomycota</taxon>
        <taxon>Saccharomycotina</taxon>
        <taxon>Pichiomycetes</taxon>
        <taxon>Debaryomycetaceae</taxon>
        <taxon>Debaryomyces</taxon>
    </lineage>
</organism>
<dbReference type="GO" id="GO:0006893">
    <property type="term" value="P:Golgi to plasma membrane transport"/>
    <property type="evidence" value="ECO:0007669"/>
    <property type="project" value="TreeGrafter"/>
</dbReference>
<dbReference type="Proteomes" id="UP000054251">
    <property type="component" value="Unassembled WGS sequence"/>
</dbReference>
<evidence type="ECO:0000256" key="2">
    <source>
        <dbReference type="ARBA" id="ARBA00022483"/>
    </source>
</evidence>
<dbReference type="EMBL" id="LMYN01000002">
    <property type="protein sequence ID" value="KSA04072.1"/>
    <property type="molecule type" value="Genomic_DNA"/>
</dbReference>
<sequence length="1076" mass="116670">MFSKLKLKKAPLSLSSVSNIIKTSGISNLSPESLNAKTLSVSINEQFGLPKNSITAIAYDPIQSLLAVATTSNDVRVYGQKSVEVVFEFNTSSPMTELRFIKGIYLVGILPGGSGITVLSLHSKNILGTFLPPGTITAIDLDPSLDFLIVGLSNGSVVFYDVDRLALTPFRIDNLQKKIMPKQKMSLVLGIEWHPRDIGTILITYSHSAIIYSLTTGEIKSSLIYQISREAKGFAHSLNITNGGKKKMFGSSKEVIVPLLEAHFHPNGLHVVTVHKDNTLSFWDGNDGTLLEARNLFETNLQKPGEPIETPLNFAPFENVRWVCSQDPELTQLIICGGDSNQGNLIHILDFGYTLKYSLTSHEKQGQFYAQPSSGQRIIPITLNNNTDSEPEYISKILPVPIDSLPYFGGNHNPSYLMMLSNIGSLYISEYSSSGEPPSDMSGLILPLSLSLVQPPVICASIITVKRIDWYSILSTKASSGGGASNLLLLKGGAPVTHKNAPRPTGYDDGSRNILITGHEGGIVRLKDISRGEYQEDNLLQVSLRDTMYDNGEPNCMSIVDVSLGLQNKEMLVGMGNGDVVICKFGKINISHTKGSSSGIDYRNCPVQHSNSDAKIHNIKDRVVGMFASSSTFLPVSLLKLDNPDQISCLKMSNVGFAAIGYKSGRMVVCDISRGPAIIYNIESIKKHLITTEGNCYITTMEFAIMEYGQDGYSSVILLCGTNGGGNLMVFKVIPQGNGGFEVVFMNKTTNLNYRVLGGEDAGNSKLDKLIPINSSSGGSAVASMEMFQKLSHGIVIPGMVITTSNRDIRVLQLPKTKLSHKVIDESCLACGVIRVRDKGIVLASLVKLGFIKFSSIPSLNDIADVKLPKEVYNKLKNTLNSEISSQSDILVTGEMFVRLGPTEGINLSAYISESKEKKLKEPHATDLLFNENAIIPPRPAAGAIQWAKGQTRYISSSDLIGLIAGPNRRATKNIESELAHNISPEANPNAGYGFQGYLSDKPEKDYKDPVRKATGPGYGYGMGGGGLMRNLQSGVESMEETVNGYANNMSESMNESLASLKKAVFNAALKNKLGF</sequence>
<dbReference type="GO" id="GO:0006887">
    <property type="term" value="P:exocytosis"/>
    <property type="evidence" value="ECO:0007669"/>
    <property type="project" value="UniProtKB-KW"/>
</dbReference>
<dbReference type="GO" id="GO:0005096">
    <property type="term" value="F:GTPase activator activity"/>
    <property type="evidence" value="ECO:0007669"/>
    <property type="project" value="TreeGrafter"/>
</dbReference>
<dbReference type="OrthoDB" id="19944at2759"/>
<dbReference type="InterPro" id="IPR013905">
    <property type="entry name" value="Lgl_C_dom"/>
</dbReference>
<evidence type="ECO:0000256" key="1">
    <source>
        <dbReference type="ARBA" id="ARBA00008070"/>
    </source>
</evidence>
<dbReference type="InterPro" id="IPR036322">
    <property type="entry name" value="WD40_repeat_dom_sf"/>
</dbReference>
<keyword evidence="5" id="KW-1185">Reference proteome</keyword>
<feature type="domain" description="Lethal giant larvae (Lgl)-like C-terminal" evidence="3">
    <location>
        <begin position="557"/>
        <end position="973"/>
    </location>
</feature>
<dbReference type="SMART" id="SM00320">
    <property type="entry name" value="WD40"/>
    <property type="match status" value="4"/>
</dbReference>
<gene>
    <name evidence="4" type="ORF">AC631_00151</name>
</gene>
<dbReference type="PANTHER" id="PTHR10241:SF25">
    <property type="entry name" value="TOMOSYN, ISOFORM C"/>
    <property type="match status" value="1"/>
</dbReference>
<protein>
    <recommendedName>
        <fullName evidence="3">Lethal giant larvae (Lgl)-like C-terminal domain-containing protein</fullName>
    </recommendedName>
</protein>
<dbReference type="Pfam" id="PF08596">
    <property type="entry name" value="Lgl_C"/>
    <property type="match status" value="1"/>
</dbReference>
<comment type="similarity">
    <text evidence="1">Belongs to the WD repeat L(2)GL family.</text>
</comment>
<dbReference type="InterPro" id="IPR015943">
    <property type="entry name" value="WD40/YVTN_repeat-like_dom_sf"/>
</dbReference>
<dbReference type="GO" id="GO:0005737">
    <property type="term" value="C:cytoplasm"/>
    <property type="evidence" value="ECO:0007669"/>
    <property type="project" value="TreeGrafter"/>
</dbReference>
<evidence type="ECO:0000259" key="3">
    <source>
        <dbReference type="Pfam" id="PF08596"/>
    </source>
</evidence>
<dbReference type="GeneID" id="26837160"/>
<dbReference type="Gene3D" id="2.130.10.10">
    <property type="entry name" value="YVTN repeat-like/Quinoprotein amine dehydrogenase"/>
    <property type="match status" value="1"/>
</dbReference>
<dbReference type="GO" id="GO:0005886">
    <property type="term" value="C:plasma membrane"/>
    <property type="evidence" value="ECO:0007669"/>
    <property type="project" value="TreeGrafter"/>
</dbReference>
<dbReference type="InterPro" id="IPR001680">
    <property type="entry name" value="WD40_rpt"/>
</dbReference>
<dbReference type="RefSeq" id="XP_015470174.1">
    <property type="nucleotide sequence ID" value="XM_015608981.1"/>
</dbReference>
<dbReference type="AlphaFoldDB" id="A0A0V1Q6G2"/>
<evidence type="ECO:0000313" key="5">
    <source>
        <dbReference type="Proteomes" id="UP000054251"/>
    </source>
</evidence>